<dbReference type="STRING" id="5078.A0A135LQ30"/>
<dbReference type="AlphaFoldDB" id="A0A135LQ30"/>
<gene>
    <name evidence="3" type="ORF">PGRI_066470</name>
</gene>
<dbReference type="SUPFAM" id="SSF51735">
    <property type="entry name" value="NAD(P)-binding Rossmann-fold domains"/>
    <property type="match status" value="1"/>
</dbReference>
<feature type="domain" description="NAD(P)-binding" evidence="2">
    <location>
        <begin position="9"/>
        <end position="205"/>
    </location>
</feature>
<dbReference type="EMBL" id="LHQR01000044">
    <property type="protein sequence ID" value="KXG51075.1"/>
    <property type="molecule type" value="Genomic_DNA"/>
</dbReference>
<evidence type="ECO:0000313" key="4">
    <source>
        <dbReference type="Proteomes" id="UP000070168"/>
    </source>
</evidence>
<protein>
    <recommendedName>
        <fullName evidence="2">NAD(P)-binding domain-containing protein</fullName>
    </recommendedName>
</protein>
<dbReference type="Gene3D" id="3.40.50.720">
    <property type="entry name" value="NAD(P)-binding Rossmann-like Domain"/>
    <property type="match status" value="1"/>
</dbReference>
<dbReference type="InterPro" id="IPR051606">
    <property type="entry name" value="Polyketide_Oxido-like"/>
</dbReference>
<dbReference type="RefSeq" id="XP_040649611.1">
    <property type="nucleotide sequence ID" value="XM_040794361.1"/>
</dbReference>
<dbReference type="OMA" id="NNYKRAM"/>
<comment type="caution">
    <text evidence="3">The sequence shown here is derived from an EMBL/GenBank/DDBJ whole genome shotgun (WGS) entry which is preliminary data.</text>
</comment>
<dbReference type="GO" id="GO:0004074">
    <property type="term" value="F:biliverdin reductase [NAD(P)H] activity"/>
    <property type="evidence" value="ECO:0007669"/>
    <property type="project" value="TreeGrafter"/>
</dbReference>
<dbReference type="PANTHER" id="PTHR43355:SF2">
    <property type="entry name" value="FLAVIN REDUCTASE (NADPH)"/>
    <property type="match status" value="1"/>
</dbReference>
<proteinExistence type="inferred from homology"/>
<organism evidence="3 4">
    <name type="scientific">Penicillium patulum</name>
    <name type="common">Penicillium griseofulvum</name>
    <dbReference type="NCBI Taxonomy" id="5078"/>
    <lineage>
        <taxon>Eukaryota</taxon>
        <taxon>Fungi</taxon>
        <taxon>Dikarya</taxon>
        <taxon>Ascomycota</taxon>
        <taxon>Pezizomycotina</taxon>
        <taxon>Eurotiomycetes</taxon>
        <taxon>Eurotiomycetidae</taxon>
        <taxon>Eurotiales</taxon>
        <taxon>Aspergillaceae</taxon>
        <taxon>Penicillium</taxon>
    </lineage>
</organism>
<dbReference type="InterPro" id="IPR036291">
    <property type="entry name" value="NAD(P)-bd_dom_sf"/>
</dbReference>
<evidence type="ECO:0000259" key="2">
    <source>
        <dbReference type="Pfam" id="PF13460"/>
    </source>
</evidence>
<keyword evidence="4" id="KW-1185">Reference proteome</keyword>
<dbReference type="GO" id="GO:0042602">
    <property type="term" value="F:riboflavin reductase (NADPH) activity"/>
    <property type="evidence" value="ECO:0007669"/>
    <property type="project" value="TreeGrafter"/>
</dbReference>
<comment type="similarity">
    <text evidence="1">Belongs to the avfA family.</text>
</comment>
<dbReference type="PANTHER" id="PTHR43355">
    <property type="entry name" value="FLAVIN REDUCTASE (NADPH)"/>
    <property type="match status" value="1"/>
</dbReference>
<evidence type="ECO:0000313" key="3">
    <source>
        <dbReference type="EMBL" id="KXG51075.1"/>
    </source>
</evidence>
<evidence type="ECO:0000256" key="1">
    <source>
        <dbReference type="ARBA" id="ARBA00038376"/>
    </source>
</evidence>
<accession>A0A135LQ30</accession>
<sequence>MVSHILVLGSTGQSGLDFCRAALHQAHQLTLYVRNPKKIPEDIKGNALVSVIEGTLEDDSQLRRAITSGATVFVSFAGPTANSKGTPVTDAMKFIFPLLIDNNYKRALVLGTCSFHAPQDKGSLKWKALIVLVKIIGGSAYREFNGLGSFVSSHDPEELKWTLFRVPFLGNGPEAPVKATFTGSGDDGMFLSRKSIAAWVLAEMSEDSTWIGKAPVLSN</sequence>
<reference evidence="3 4" key="1">
    <citation type="journal article" date="2016" name="BMC Genomics">
        <title>Genome sequencing and secondary metabolism of the postharvest pathogen Penicillium griseofulvum.</title>
        <authorList>
            <person name="Banani H."/>
            <person name="Marcet-Houben M."/>
            <person name="Ballester A.R."/>
            <person name="Abbruscato P."/>
            <person name="Gonzalez-Candelas L."/>
            <person name="Gabaldon T."/>
            <person name="Spadaro D."/>
        </authorList>
    </citation>
    <scope>NUCLEOTIDE SEQUENCE [LARGE SCALE GENOMIC DNA]</scope>
    <source>
        <strain evidence="3 4">PG3</strain>
    </source>
</reference>
<dbReference type="OrthoDB" id="10254221at2759"/>
<name>A0A135LQ30_PENPA</name>
<dbReference type="Pfam" id="PF13460">
    <property type="entry name" value="NAD_binding_10"/>
    <property type="match status" value="1"/>
</dbReference>
<dbReference type="Proteomes" id="UP000070168">
    <property type="component" value="Unassembled WGS sequence"/>
</dbReference>
<dbReference type="GeneID" id="63709661"/>
<dbReference type="InterPro" id="IPR016040">
    <property type="entry name" value="NAD(P)-bd_dom"/>
</dbReference>